<dbReference type="OrthoDB" id="354769at2759"/>
<feature type="region of interest" description="Disordered" evidence="2">
    <location>
        <begin position="508"/>
        <end position="527"/>
    </location>
</feature>
<keyword evidence="3" id="KW-0378">Hydrolase</keyword>
<dbReference type="PANTHER" id="PTHR14464:SF4">
    <property type="entry name" value="EXONUCLEASE V"/>
    <property type="match status" value="1"/>
</dbReference>
<keyword evidence="4" id="KW-1185">Reference proteome</keyword>
<dbReference type="GO" id="GO:0005739">
    <property type="term" value="C:mitochondrion"/>
    <property type="evidence" value="ECO:0007669"/>
    <property type="project" value="TreeGrafter"/>
</dbReference>
<feature type="region of interest" description="Disordered" evidence="2">
    <location>
        <begin position="208"/>
        <end position="236"/>
    </location>
</feature>
<evidence type="ECO:0000313" key="4">
    <source>
        <dbReference type="Proteomes" id="UP000772434"/>
    </source>
</evidence>
<dbReference type="GO" id="GO:0005634">
    <property type="term" value="C:nucleus"/>
    <property type="evidence" value="ECO:0007669"/>
    <property type="project" value="TreeGrafter"/>
</dbReference>
<dbReference type="Pfam" id="PF09810">
    <property type="entry name" value="Exo5"/>
    <property type="match status" value="1"/>
</dbReference>
<evidence type="ECO:0000313" key="3">
    <source>
        <dbReference type="EMBL" id="KAF9074927.1"/>
    </source>
</evidence>
<dbReference type="Proteomes" id="UP000772434">
    <property type="component" value="Unassembled WGS sequence"/>
</dbReference>
<evidence type="ECO:0000256" key="2">
    <source>
        <dbReference type="SAM" id="MobiDB-lite"/>
    </source>
</evidence>
<dbReference type="EMBL" id="JADNRY010000011">
    <property type="protein sequence ID" value="KAF9074927.1"/>
    <property type="molecule type" value="Genomic_DNA"/>
</dbReference>
<dbReference type="GO" id="GO:0036297">
    <property type="term" value="P:interstrand cross-link repair"/>
    <property type="evidence" value="ECO:0007669"/>
    <property type="project" value="TreeGrafter"/>
</dbReference>
<keyword evidence="3" id="KW-0269">Exonuclease</keyword>
<proteinExistence type="inferred from homology"/>
<dbReference type="PANTHER" id="PTHR14464">
    <property type="entry name" value="EXONUCLEASE V"/>
    <property type="match status" value="1"/>
</dbReference>
<dbReference type="AlphaFoldDB" id="A0A9P5UD92"/>
<dbReference type="GO" id="GO:0045145">
    <property type="term" value="F:single-stranded DNA 5'-3' DNA exonuclease activity"/>
    <property type="evidence" value="ECO:0007669"/>
    <property type="project" value="InterPro"/>
</dbReference>
<evidence type="ECO:0000256" key="1">
    <source>
        <dbReference type="ARBA" id="ARBA00009797"/>
    </source>
</evidence>
<dbReference type="InterPro" id="IPR019190">
    <property type="entry name" value="EXOV"/>
</dbReference>
<feature type="region of interest" description="Disordered" evidence="2">
    <location>
        <begin position="373"/>
        <end position="394"/>
    </location>
</feature>
<comment type="caution">
    <text evidence="3">The sequence shown here is derived from an EMBL/GenBank/DDBJ whole genome shotgun (WGS) entry which is preliminary data.</text>
</comment>
<reference evidence="3" key="1">
    <citation type="submission" date="2020-11" db="EMBL/GenBank/DDBJ databases">
        <authorList>
            <consortium name="DOE Joint Genome Institute"/>
            <person name="Ahrendt S."/>
            <person name="Riley R."/>
            <person name="Andreopoulos W."/>
            <person name="Labutti K."/>
            <person name="Pangilinan J."/>
            <person name="Ruiz-Duenas F.J."/>
            <person name="Barrasa J.M."/>
            <person name="Sanchez-Garcia M."/>
            <person name="Camarero S."/>
            <person name="Miyauchi S."/>
            <person name="Serrano A."/>
            <person name="Linde D."/>
            <person name="Babiker R."/>
            <person name="Drula E."/>
            <person name="Ayuso-Fernandez I."/>
            <person name="Pacheco R."/>
            <person name="Padilla G."/>
            <person name="Ferreira P."/>
            <person name="Barriuso J."/>
            <person name="Kellner H."/>
            <person name="Castanera R."/>
            <person name="Alfaro M."/>
            <person name="Ramirez L."/>
            <person name="Pisabarro A.G."/>
            <person name="Kuo A."/>
            <person name="Tritt A."/>
            <person name="Lipzen A."/>
            <person name="He G."/>
            <person name="Yan M."/>
            <person name="Ng V."/>
            <person name="Cullen D."/>
            <person name="Martin F."/>
            <person name="Rosso M.-N."/>
            <person name="Henrissat B."/>
            <person name="Hibbett D."/>
            <person name="Martinez A.T."/>
            <person name="Grigoriev I.V."/>
        </authorList>
    </citation>
    <scope>NUCLEOTIDE SEQUENCE</scope>
    <source>
        <strain evidence="3">AH 40177</strain>
    </source>
</reference>
<feature type="region of interest" description="Disordered" evidence="2">
    <location>
        <begin position="429"/>
        <end position="461"/>
    </location>
</feature>
<keyword evidence="3" id="KW-0540">Nuclease</keyword>
<name>A0A9P5UD92_9AGAR</name>
<protein>
    <submittedName>
        <fullName evidence="3">Exonuclease V a 5' deoxyribonuclease-domain-containing protein</fullName>
    </submittedName>
</protein>
<accession>A0A9P5UD92</accession>
<gene>
    <name evidence="3" type="ORF">BDP27DRAFT_1213148</name>
</gene>
<comment type="similarity">
    <text evidence="1">Belongs to the EXO5 family.</text>
</comment>
<sequence>MYDDFSALTEEEFAQLENGAKTAIIPHVQVEVEGSLSTSGHANDLAGESSNLTKAPHISPLQQFRPGRIFSVTDLVSPTWQYQFDYGLRQHRNRKVQNRPASFVTEQGKKIIVDIEVATTGERIMKRGKSVHKKLEREIRPVPVKVKAVSKEEHWAVRLLNMIECVDSLLLLGCAREIPVFGLVDGNIVLGVIDEIVLANESPYNYNKKRGLQSLPSTPQKSKRIRRSPSPSQLRITSWVSPTKTPTIDPMDVPSPDHTISNSPFLHLIDTKTRHKNSLPRDEDTCSSRLQLMLYHRLLTGLISTTNTFDFTFFWQKLGLDPTALFSQSFLTQALLMEEVNCLRSLVDLWHLAVARLNGAKVHSTLQLVYRSRSSRRQRSPGKRKDKLTTSSREDSEIAKAIEASLRDVHVLQDDKELAQAIEASLRDVQVRENNKEPAQASTQCAKDPEADSTATEQEVQDPALPEVIEQSFTTHLHDYGINLNSEYAVSWKPVLITAIAQSASLDNQNPVEAQETESPKGSDIIGTKEFEVDQRVLDEHLTDIMKWWNGDRKPRGVTLDQTERCFSCEYRNGCEWREQKAKEVEAEVRNRRRLNNWEISL</sequence>
<feature type="compositionally biased region" description="Basic residues" evidence="2">
    <location>
        <begin position="373"/>
        <end position="386"/>
    </location>
</feature>
<organism evidence="3 4">
    <name type="scientific">Rhodocollybia butyracea</name>
    <dbReference type="NCBI Taxonomy" id="206335"/>
    <lineage>
        <taxon>Eukaryota</taxon>
        <taxon>Fungi</taxon>
        <taxon>Dikarya</taxon>
        <taxon>Basidiomycota</taxon>
        <taxon>Agaricomycotina</taxon>
        <taxon>Agaricomycetes</taxon>
        <taxon>Agaricomycetidae</taxon>
        <taxon>Agaricales</taxon>
        <taxon>Marasmiineae</taxon>
        <taxon>Omphalotaceae</taxon>
        <taxon>Rhodocollybia</taxon>
    </lineage>
</organism>